<evidence type="ECO:0000313" key="1">
    <source>
        <dbReference type="EMBL" id="SVD96322.1"/>
    </source>
</evidence>
<organism evidence="1">
    <name type="scientific">marine metagenome</name>
    <dbReference type="NCBI Taxonomy" id="408172"/>
    <lineage>
        <taxon>unclassified sequences</taxon>
        <taxon>metagenomes</taxon>
        <taxon>ecological metagenomes</taxon>
    </lineage>
</organism>
<feature type="non-terminal residue" evidence="1">
    <location>
        <position position="28"/>
    </location>
</feature>
<dbReference type="InterPro" id="IPR019500">
    <property type="entry name" value="Pep_S46"/>
</dbReference>
<name>A0A382ZLJ2_9ZZZZ</name>
<sequence length="28" mass="3211">MNPNKKYYPNANSTMRVTYGNVSDYQPG</sequence>
<reference evidence="1" key="1">
    <citation type="submission" date="2018-05" db="EMBL/GenBank/DDBJ databases">
        <authorList>
            <person name="Lanie J.A."/>
            <person name="Ng W.-L."/>
            <person name="Kazmierczak K.M."/>
            <person name="Andrzejewski T.M."/>
            <person name="Davidsen T.M."/>
            <person name="Wayne K.J."/>
            <person name="Tettelin H."/>
            <person name="Glass J.I."/>
            <person name="Rusch D."/>
            <person name="Podicherti R."/>
            <person name="Tsui H.-C.T."/>
            <person name="Winkler M.E."/>
        </authorList>
    </citation>
    <scope>NUCLEOTIDE SEQUENCE</scope>
</reference>
<dbReference type="EMBL" id="UINC01184887">
    <property type="protein sequence ID" value="SVD96322.1"/>
    <property type="molecule type" value="Genomic_DNA"/>
</dbReference>
<gene>
    <name evidence="1" type="ORF">METZ01_LOCUS449176</name>
</gene>
<dbReference type="Pfam" id="PF10459">
    <property type="entry name" value="Peptidase_S46"/>
    <property type="match status" value="1"/>
</dbReference>
<protein>
    <submittedName>
        <fullName evidence="1">Uncharacterized protein</fullName>
    </submittedName>
</protein>
<dbReference type="GO" id="GO:0070009">
    <property type="term" value="F:serine-type aminopeptidase activity"/>
    <property type="evidence" value="ECO:0007669"/>
    <property type="project" value="InterPro"/>
</dbReference>
<proteinExistence type="predicted"/>
<dbReference type="GO" id="GO:0008239">
    <property type="term" value="F:dipeptidyl-peptidase activity"/>
    <property type="evidence" value="ECO:0007669"/>
    <property type="project" value="InterPro"/>
</dbReference>
<accession>A0A382ZLJ2</accession>
<dbReference type="AlphaFoldDB" id="A0A382ZLJ2"/>